<gene>
    <name evidence="1" type="ORF">CQ14_34875</name>
</gene>
<sequence>MTVQEKPYPTVSRMVDVFGEWLKHRRELREMRELDAANFGQIASDLRMSSADLEALVRQGPHAADELPKMLTALGIDQDDLARTEPLVLRDMERVCSMCIHKRQCDKDLAAGTAAAHYEEYCANAPTIDGLGPQVNS</sequence>
<dbReference type="EMBL" id="LLYB01000105">
    <property type="protein sequence ID" value="KRR18466.1"/>
    <property type="molecule type" value="Genomic_DNA"/>
</dbReference>
<accession>A0A0R3MDR4</accession>
<evidence type="ECO:0000313" key="1">
    <source>
        <dbReference type="EMBL" id="KRR18466.1"/>
    </source>
</evidence>
<protein>
    <submittedName>
        <fullName evidence="1">Uncharacterized protein</fullName>
    </submittedName>
</protein>
<name>A0A0R3MDR4_9BRAD</name>
<comment type="caution">
    <text evidence="1">The sequence shown here is derived from an EMBL/GenBank/DDBJ whole genome shotgun (WGS) entry which is preliminary data.</text>
</comment>
<organism evidence="1 2">
    <name type="scientific">Bradyrhizobium lablabi</name>
    <dbReference type="NCBI Taxonomy" id="722472"/>
    <lineage>
        <taxon>Bacteria</taxon>
        <taxon>Pseudomonadati</taxon>
        <taxon>Pseudomonadota</taxon>
        <taxon>Alphaproteobacteria</taxon>
        <taxon>Hyphomicrobiales</taxon>
        <taxon>Nitrobacteraceae</taxon>
        <taxon>Bradyrhizobium</taxon>
    </lineage>
</organism>
<proteinExistence type="predicted"/>
<dbReference type="AlphaFoldDB" id="A0A0R3MDR4"/>
<dbReference type="RefSeq" id="WP_057861570.1">
    <property type="nucleotide sequence ID" value="NZ_LLYB01000105.1"/>
</dbReference>
<reference evidence="1 2" key="1">
    <citation type="submission" date="2014-03" db="EMBL/GenBank/DDBJ databases">
        <title>Bradyrhizobium valentinum sp. nov., isolated from effective nodules of Lupinus mariae-josephae, a lupine endemic of basic-lime soils in Eastern Spain.</title>
        <authorList>
            <person name="Duran D."/>
            <person name="Rey L."/>
            <person name="Navarro A."/>
            <person name="Busquets A."/>
            <person name="Imperial J."/>
            <person name="Ruiz-Argueso T."/>
        </authorList>
    </citation>
    <scope>NUCLEOTIDE SEQUENCE [LARGE SCALE GENOMIC DNA]</scope>
    <source>
        <strain evidence="1 2">CCBAU 23086</strain>
    </source>
</reference>
<evidence type="ECO:0000313" key="2">
    <source>
        <dbReference type="Proteomes" id="UP000051660"/>
    </source>
</evidence>
<dbReference type="OrthoDB" id="7307423at2"/>
<dbReference type="Proteomes" id="UP000051660">
    <property type="component" value="Unassembled WGS sequence"/>
</dbReference>